<sequence length="62" mass="7294">MIDMVFRCGNHIDKILSKTKRAVRADILLFPRLFLFGYYYITSLKSNGYFELTVNDILHLHA</sequence>
<evidence type="ECO:0000313" key="2">
    <source>
        <dbReference type="EMBL" id="KXZ72552.1"/>
    </source>
</evidence>
<reference evidence="2 3" key="1">
    <citation type="journal article" date="2016" name="Sci. Rep.">
        <title>Genomic and phenotypic characterization of the species Acinetobacter venetianus.</title>
        <authorList>
            <person name="Fondi M."/>
            <person name="Maida I."/>
            <person name="Perrin E."/>
            <person name="Orlandini V."/>
            <person name="La Torre L."/>
            <person name="Bosi E."/>
            <person name="Negroni A."/>
            <person name="Zanaroli G."/>
            <person name="Fava F."/>
            <person name="Decorosi F."/>
            <person name="Giovannetti L."/>
            <person name="Viti C."/>
            <person name="Vaneechoutte M."/>
            <person name="Dijkshoorn L."/>
            <person name="Fani R."/>
        </authorList>
    </citation>
    <scope>NUCLEOTIDE SEQUENCE [LARGE SCALE GENOMIC DNA]</scope>
    <source>
        <strain evidence="2 3">LUH13518</strain>
    </source>
</reference>
<dbReference type="EMBL" id="JRHX01000024">
    <property type="protein sequence ID" value="KXZ72552.1"/>
    <property type="molecule type" value="Genomic_DNA"/>
</dbReference>
<organism evidence="2 3">
    <name type="scientific">Acinetobacter venetianus</name>
    <dbReference type="NCBI Taxonomy" id="52133"/>
    <lineage>
        <taxon>Bacteria</taxon>
        <taxon>Pseudomonadati</taxon>
        <taxon>Pseudomonadota</taxon>
        <taxon>Gammaproteobacteria</taxon>
        <taxon>Moraxellales</taxon>
        <taxon>Moraxellaceae</taxon>
        <taxon>Acinetobacter</taxon>
    </lineage>
</organism>
<keyword evidence="1" id="KW-0812">Transmembrane</keyword>
<proteinExistence type="predicted"/>
<comment type="caution">
    <text evidence="2">The sequence shown here is derived from an EMBL/GenBank/DDBJ whole genome shotgun (WGS) entry which is preliminary data.</text>
</comment>
<keyword evidence="1" id="KW-0472">Membrane</keyword>
<feature type="transmembrane region" description="Helical" evidence="1">
    <location>
        <begin position="21"/>
        <end position="41"/>
    </location>
</feature>
<name>A0A150HZ48_9GAMM</name>
<evidence type="ECO:0000256" key="1">
    <source>
        <dbReference type="SAM" id="Phobius"/>
    </source>
</evidence>
<protein>
    <submittedName>
        <fullName evidence="2">Uncharacterized protein</fullName>
    </submittedName>
</protein>
<keyword evidence="1" id="KW-1133">Transmembrane helix</keyword>
<evidence type="ECO:0000313" key="3">
    <source>
        <dbReference type="Proteomes" id="UP000075544"/>
    </source>
</evidence>
<accession>A0A150HZ48</accession>
<gene>
    <name evidence="2" type="ORF">AVENLUH13518_00419</name>
</gene>
<dbReference type="AlphaFoldDB" id="A0A150HZ48"/>
<dbReference type="Proteomes" id="UP000075544">
    <property type="component" value="Unassembled WGS sequence"/>
</dbReference>